<proteinExistence type="inferred from homology"/>
<evidence type="ECO:0000256" key="1">
    <source>
        <dbReference type="ARBA" id="ARBA00038158"/>
    </source>
</evidence>
<dbReference type="SUPFAM" id="SSF53335">
    <property type="entry name" value="S-adenosyl-L-methionine-dependent methyltransferases"/>
    <property type="match status" value="1"/>
</dbReference>
<protein>
    <submittedName>
        <fullName evidence="2">Putative methyltransferase tdiE</fullName>
    </submittedName>
</protein>
<organism evidence="2 3">
    <name type="scientific">Colletotrichum spinosum</name>
    <dbReference type="NCBI Taxonomy" id="1347390"/>
    <lineage>
        <taxon>Eukaryota</taxon>
        <taxon>Fungi</taxon>
        <taxon>Dikarya</taxon>
        <taxon>Ascomycota</taxon>
        <taxon>Pezizomycotina</taxon>
        <taxon>Sordariomycetes</taxon>
        <taxon>Hypocreomycetidae</taxon>
        <taxon>Glomerellales</taxon>
        <taxon>Glomerellaceae</taxon>
        <taxon>Colletotrichum</taxon>
        <taxon>Colletotrichum orbiculare species complex</taxon>
    </lineage>
</organism>
<keyword evidence="2" id="KW-0808">Transferase</keyword>
<dbReference type="CDD" id="cd02440">
    <property type="entry name" value="AdoMet_MTases"/>
    <property type="match status" value="1"/>
</dbReference>
<keyword evidence="2" id="KW-0489">Methyltransferase</keyword>
<dbReference type="GO" id="GO:0032259">
    <property type="term" value="P:methylation"/>
    <property type="evidence" value="ECO:0007669"/>
    <property type="project" value="UniProtKB-KW"/>
</dbReference>
<dbReference type="Gene3D" id="3.40.50.150">
    <property type="entry name" value="Vaccinia Virus protein VP39"/>
    <property type="match status" value="1"/>
</dbReference>
<dbReference type="GO" id="GO:0008168">
    <property type="term" value="F:methyltransferase activity"/>
    <property type="evidence" value="ECO:0007669"/>
    <property type="project" value="UniProtKB-KW"/>
</dbReference>
<dbReference type="PANTHER" id="PTHR43591:SF10">
    <property type="entry name" value="ABC TRANSMEMBRANE TYPE-1 DOMAIN-CONTAINING PROTEIN-RELATED"/>
    <property type="match status" value="1"/>
</dbReference>
<dbReference type="PANTHER" id="PTHR43591">
    <property type="entry name" value="METHYLTRANSFERASE"/>
    <property type="match status" value="1"/>
</dbReference>
<dbReference type="AlphaFoldDB" id="A0A4R8PMK8"/>
<name>A0A4R8PMK8_9PEZI</name>
<keyword evidence="3" id="KW-1185">Reference proteome</keyword>
<evidence type="ECO:0000313" key="3">
    <source>
        <dbReference type="Proteomes" id="UP000295083"/>
    </source>
</evidence>
<dbReference type="Pfam" id="PF13489">
    <property type="entry name" value="Methyltransf_23"/>
    <property type="match status" value="1"/>
</dbReference>
<comment type="similarity">
    <text evidence="1">Belongs to the methyltransferase superfamily. LaeA methyltransferase family.</text>
</comment>
<reference evidence="2 3" key="1">
    <citation type="submission" date="2018-11" db="EMBL/GenBank/DDBJ databases">
        <title>Genome sequence and assembly of Colletotrichum spinosum.</title>
        <authorList>
            <person name="Gan P."/>
            <person name="Shirasu K."/>
        </authorList>
    </citation>
    <scope>NUCLEOTIDE SEQUENCE [LARGE SCALE GENOMIC DNA]</scope>
    <source>
        <strain evidence="2 3">CBS 515.97</strain>
    </source>
</reference>
<comment type="caution">
    <text evidence="2">The sequence shown here is derived from an EMBL/GenBank/DDBJ whole genome shotgun (WGS) entry which is preliminary data.</text>
</comment>
<dbReference type="EMBL" id="QAPG01010712">
    <property type="protein sequence ID" value="TDZ13500.1"/>
    <property type="molecule type" value="Genomic_DNA"/>
</dbReference>
<evidence type="ECO:0000313" key="2">
    <source>
        <dbReference type="EMBL" id="TDZ13500.1"/>
    </source>
</evidence>
<sequence length="298" mass="33836">MPSDRDSAQVEALTCSLAYVLPNDELEMDRLDIAHAMVYKAIGDRLYLAPIEEDKVHRILDVGTGTGIWAMEMGDVFPNAEVIGNDLSPIQPSWVPANVKFEVDDVESPWIGGKKYDFIFVRHMVASISNWPKLVENVYNNLNPGGWAEFQDLDGVYYSDDGSYTEDHETWKWNKQCIEACDILGRTSRPGPQLKGWIMDAGFENVTHQKFKFPMGPWAKDPVHKTVGGFNLMQLLRGLEGFSLKLFCDVLGRTKEETLVMMAKVRRELQSGAFHAIWDHHVVYAQKPERNEEAPMDN</sequence>
<dbReference type="InterPro" id="IPR029063">
    <property type="entry name" value="SAM-dependent_MTases_sf"/>
</dbReference>
<gene>
    <name evidence="2" type="primary">tdiE-0</name>
    <name evidence="2" type="ORF">C8035_v004449</name>
</gene>
<dbReference type="Proteomes" id="UP000295083">
    <property type="component" value="Unassembled WGS sequence"/>
</dbReference>
<accession>A0A4R8PMK8</accession>